<keyword evidence="10 11" id="KW-0472">Membrane</keyword>
<evidence type="ECO:0000256" key="11">
    <source>
        <dbReference type="RuleBase" id="RU361157"/>
    </source>
</evidence>
<evidence type="ECO:0000256" key="5">
    <source>
        <dbReference type="ARBA" id="ARBA00022597"/>
    </source>
</evidence>
<feature type="transmembrane region" description="Helical" evidence="11">
    <location>
        <begin position="120"/>
        <end position="152"/>
    </location>
</feature>
<feature type="transmembrane region" description="Helical" evidence="11">
    <location>
        <begin position="192"/>
        <end position="209"/>
    </location>
</feature>
<comment type="similarity">
    <text evidence="2 11">Belongs to the ABC-2 integral membrane protein family.</text>
</comment>
<keyword evidence="8 11" id="KW-1133">Transmembrane helix</keyword>
<dbReference type="InterPro" id="IPR000412">
    <property type="entry name" value="ABC_2_transport"/>
</dbReference>
<dbReference type="GO" id="GO:0043190">
    <property type="term" value="C:ATP-binding cassette (ABC) transporter complex"/>
    <property type="evidence" value="ECO:0007669"/>
    <property type="project" value="InterPro"/>
</dbReference>
<keyword evidence="7" id="KW-0972">Capsule biogenesis/degradation</keyword>
<evidence type="ECO:0000256" key="7">
    <source>
        <dbReference type="ARBA" id="ARBA00022903"/>
    </source>
</evidence>
<dbReference type="PRINTS" id="PR00164">
    <property type="entry name" value="ABC2TRNSPORT"/>
</dbReference>
<evidence type="ECO:0000259" key="12">
    <source>
        <dbReference type="PROSITE" id="PS51012"/>
    </source>
</evidence>
<dbReference type="PANTHER" id="PTHR30413">
    <property type="entry name" value="INNER MEMBRANE TRANSPORT PERMEASE"/>
    <property type="match status" value="1"/>
</dbReference>
<keyword evidence="3 11" id="KW-0813">Transport</keyword>
<accession>A0A7Z7JBK5</accession>
<keyword evidence="5" id="KW-0762">Sugar transport</keyword>
<evidence type="ECO:0000256" key="10">
    <source>
        <dbReference type="ARBA" id="ARBA00023136"/>
    </source>
</evidence>
<evidence type="ECO:0000256" key="3">
    <source>
        <dbReference type="ARBA" id="ARBA00022448"/>
    </source>
</evidence>
<evidence type="ECO:0000313" key="13">
    <source>
        <dbReference type="EMBL" id="SPC18770.1"/>
    </source>
</evidence>
<proteinExistence type="inferred from homology"/>
<comment type="caution">
    <text evidence="13">The sequence shown here is derived from an EMBL/GenBank/DDBJ whole genome shotgun (WGS) entry which is preliminary data.</text>
</comment>
<evidence type="ECO:0000256" key="6">
    <source>
        <dbReference type="ARBA" id="ARBA00022692"/>
    </source>
</evidence>
<feature type="transmembrane region" description="Helical" evidence="11">
    <location>
        <begin position="40"/>
        <end position="61"/>
    </location>
</feature>
<reference evidence="13" key="1">
    <citation type="submission" date="2018-01" db="EMBL/GenBank/DDBJ databases">
        <authorList>
            <person name="Clerissi C."/>
        </authorList>
    </citation>
    <scope>NUCLEOTIDE SEQUENCE [LARGE SCALE GENOMIC DNA]</scope>
    <source>
        <strain evidence="13">Cupriavidus taiwanensis STM 6021</strain>
    </source>
</reference>
<dbReference type="PIRSF" id="PIRSF006648">
    <property type="entry name" value="DrrB"/>
    <property type="match status" value="1"/>
</dbReference>
<feature type="transmembrane region" description="Helical" evidence="11">
    <location>
        <begin position="158"/>
        <end position="185"/>
    </location>
</feature>
<dbReference type="EMBL" id="OGUU01000012">
    <property type="protein sequence ID" value="SPC18770.1"/>
    <property type="molecule type" value="Genomic_DNA"/>
</dbReference>
<keyword evidence="6 11" id="KW-0812">Transmembrane</keyword>
<evidence type="ECO:0000256" key="8">
    <source>
        <dbReference type="ARBA" id="ARBA00022989"/>
    </source>
</evidence>
<dbReference type="InterPro" id="IPR013525">
    <property type="entry name" value="ABC2_TM"/>
</dbReference>
<dbReference type="GO" id="GO:0015920">
    <property type="term" value="P:lipopolysaccharide transport"/>
    <property type="evidence" value="ECO:0007669"/>
    <property type="project" value="TreeGrafter"/>
</dbReference>
<dbReference type="PROSITE" id="PS51012">
    <property type="entry name" value="ABC_TM2"/>
    <property type="match status" value="1"/>
</dbReference>
<dbReference type="GO" id="GO:0140359">
    <property type="term" value="F:ABC-type transporter activity"/>
    <property type="evidence" value="ECO:0007669"/>
    <property type="project" value="InterPro"/>
</dbReference>
<evidence type="ECO:0000256" key="1">
    <source>
        <dbReference type="ARBA" id="ARBA00004651"/>
    </source>
</evidence>
<feature type="transmembrane region" description="Helical" evidence="11">
    <location>
        <begin position="244"/>
        <end position="265"/>
    </location>
</feature>
<keyword evidence="9" id="KW-0625">Polysaccharide transport</keyword>
<sequence>MSLSSHLPLSPQSMFLVVWRQRHLIWQMTRREIVGRYQGSIMGVLWSFLNPLCMLLVYTFVFSVVFQSHWGKDSPGGRGSFALILFAGLMTFSVFSEAITRAPGLVTSNVNYVKKVVFPLEILPIISLASVLFHALISFVILMLAFCLIVGMPSMTVLFFPLVLAPLVFFVLGVSWVLASIGVYLRDVQQTMTLLVTVTMFMTPIFYPLDALPMSFRRYLEFNPMTYFVDEARRVLVFGQPPHWPSLAIALPLSVGVAYLGYLWFQKTRPGFSDVL</sequence>
<feature type="domain" description="ABC transmembrane type-2" evidence="12">
    <location>
        <begin position="42"/>
        <end position="268"/>
    </location>
</feature>
<organism evidence="13">
    <name type="scientific">Cupriavidus taiwanensis</name>
    <dbReference type="NCBI Taxonomy" id="164546"/>
    <lineage>
        <taxon>Bacteria</taxon>
        <taxon>Pseudomonadati</taxon>
        <taxon>Pseudomonadota</taxon>
        <taxon>Betaproteobacteria</taxon>
        <taxon>Burkholderiales</taxon>
        <taxon>Burkholderiaceae</taxon>
        <taxon>Cupriavidus</taxon>
    </lineage>
</organism>
<dbReference type="InterPro" id="IPR047817">
    <property type="entry name" value="ABC2_TM_bact-type"/>
</dbReference>
<evidence type="ECO:0000256" key="4">
    <source>
        <dbReference type="ARBA" id="ARBA00022475"/>
    </source>
</evidence>
<dbReference type="Proteomes" id="UP000257139">
    <property type="component" value="Chromosome CBM2594_a"/>
</dbReference>
<protein>
    <recommendedName>
        <fullName evidence="11">Transport permease protein</fullName>
    </recommendedName>
</protein>
<dbReference type="AlphaFoldDB" id="A0A7Z7JBK5"/>
<keyword evidence="4 11" id="KW-1003">Cell membrane</keyword>
<evidence type="ECO:0000256" key="2">
    <source>
        <dbReference type="ARBA" id="ARBA00007783"/>
    </source>
</evidence>
<gene>
    <name evidence="13" type="ORF">CBM2594_A80209</name>
</gene>
<feature type="transmembrane region" description="Helical" evidence="11">
    <location>
        <begin position="81"/>
        <end position="99"/>
    </location>
</feature>
<evidence type="ECO:0000256" key="9">
    <source>
        <dbReference type="ARBA" id="ARBA00023047"/>
    </source>
</evidence>
<dbReference type="Pfam" id="PF01061">
    <property type="entry name" value="ABC2_membrane"/>
    <property type="match status" value="1"/>
</dbReference>
<comment type="subcellular location">
    <subcellularLocation>
        <location evidence="11">Cell inner membrane</location>
        <topology evidence="11">Multi-pass membrane protein</topology>
    </subcellularLocation>
    <subcellularLocation>
        <location evidence="1">Cell membrane</location>
        <topology evidence="1">Multi-pass membrane protein</topology>
    </subcellularLocation>
</comment>
<name>A0A7Z7JBK5_9BURK</name>
<dbReference type="GO" id="GO:0015774">
    <property type="term" value="P:polysaccharide transport"/>
    <property type="evidence" value="ECO:0007669"/>
    <property type="project" value="UniProtKB-KW"/>
</dbReference>
<dbReference type="PANTHER" id="PTHR30413:SF10">
    <property type="entry name" value="CAPSULE POLYSACCHARIDE EXPORT INNER-MEMBRANE PROTEIN CTRC"/>
    <property type="match status" value="1"/>
</dbReference>